<dbReference type="eggNOG" id="COG0593">
    <property type="taxonomic scope" value="Bacteria"/>
</dbReference>
<feature type="compositionally biased region" description="Basic and acidic residues" evidence="12">
    <location>
        <begin position="113"/>
        <end position="131"/>
    </location>
</feature>
<dbReference type="SMART" id="SM00760">
    <property type="entry name" value="Bac_DnaA_C"/>
    <property type="match status" value="1"/>
</dbReference>
<evidence type="ECO:0000313" key="15">
    <source>
        <dbReference type="EMBL" id="EEW97353.1"/>
    </source>
</evidence>
<evidence type="ECO:0000256" key="2">
    <source>
        <dbReference type="ARBA" id="ARBA00022490"/>
    </source>
</evidence>
<feature type="region of interest" description="Disordered" evidence="12">
    <location>
        <begin position="104"/>
        <end position="131"/>
    </location>
</feature>
<dbReference type="CDD" id="cd06571">
    <property type="entry name" value="Bac_DnaA_C"/>
    <property type="match status" value="1"/>
</dbReference>
<dbReference type="Gene3D" id="1.10.1750.10">
    <property type="match status" value="1"/>
</dbReference>
<protein>
    <recommendedName>
        <fullName evidence="8 9">Chromosomal replication initiator protein DnaA</fullName>
    </recommendedName>
</protein>
<dbReference type="RefSeq" id="WP_007070286.1">
    <property type="nucleotide sequence ID" value="NZ_GG698602.1"/>
</dbReference>
<dbReference type="PANTHER" id="PTHR30050">
    <property type="entry name" value="CHROMOSOMAL REPLICATION INITIATOR PROTEIN DNAA"/>
    <property type="match status" value="1"/>
</dbReference>
<sequence>MEIFELWTHVLEEIKIKNPEYYNNFYSFIFPISFSDGIFTAISTVPYMIPWINAVYKKKIEKILSEKSGVSVKLVLKTQESSDVPTAEPTPEIPVVTEVSENFGIPSPSSMSDTEKKENSHASVDSHKTEENMEIYDKPAVPDFMNIKPQNPEEVKLPSILDNPSSIRHSAVPLPVKSPEKKFSYKFDDYTFDNFVHGNCNEIAFQSAHAIALSCEEYTDSPDTNYSKKKPEASNYNPLFIYGPSGLGKTHLLLAISNYVKTHRPDLSVLFVTSENFTNELIESIRSGKMQEFREKYRTVDYLLIDDIQFFNGTKESSRMEIFNTFNAIADNDNYIITTSDRTPSDLKDFHERLITRFSSGMIAHISPPDFEICSIILQKKAERSHIDMSEEVISFIAGNVNSSVRELEGAFKQVVGYCQIKNVPLTLENARDALADIIKVDLYSHLSAETIIDTVCKYYNVKKEQVLGKSRPKNVVIPRQMAMYIAREELNDSFPSLEKYFNKDHSTIVHAYERVQKELKNNDRTRKELKDILTLLKRKR</sequence>
<feature type="binding site" evidence="8">
    <location>
        <position position="250"/>
    </location>
    <ligand>
        <name>ATP</name>
        <dbReference type="ChEBI" id="CHEBI:30616"/>
    </ligand>
</feature>
<dbReference type="HOGENOM" id="CLU_026910_3_0_9"/>
<keyword evidence="4 8" id="KW-0547">Nucleotide-binding</keyword>
<evidence type="ECO:0000256" key="3">
    <source>
        <dbReference type="ARBA" id="ARBA00022705"/>
    </source>
</evidence>
<dbReference type="GeneID" id="78277948"/>
<dbReference type="SUPFAM" id="SSF48295">
    <property type="entry name" value="TrpR-like"/>
    <property type="match status" value="1"/>
</dbReference>
<dbReference type="GO" id="GO:0006275">
    <property type="term" value="P:regulation of DNA replication"/>
    <property type="evidence" value="ECO:0007669"/>
    <property type="project" value="UniProtKB-UniRule"/>
</dbReference>
<keyword evidence="16" id="KW-1185">Reference proteome</keyword>
<dbReference type="EMBL" id="ACIM02000001">
    <property type="protein sequence ID" value="EEW97353.1"/>
    <property type="molecule type" value="Genomic_DNA"/>
</dbReference>
<evidence type="ECO:0000256" key="9">
    <source>
        <dbReference type="NCBIfam" id="TIGR00362"/>
    </source>
</evidence>
<accession>C9LP67</accession>
<comment type="caution">
    <text evidence="8">Lacks conserved residue(s) required for the propagation of feature annotation.</text>
</comment>
<comment type="domain">
    <text evidence="8">Domain I is involved in oligomerization and binding regulators, domain II is flexibile and of varying length in different bacteria, domain III forms the AAA+ region, while domain IV binds dsDNA.</text>
</comment>
<dbReference type="GO" id="GO:0005737">
    <property type="term" value="C:cytoplasm"/>
    <property type="evidence" value="ECO:0007669"/>
    <property type="project" value="UniProtKB-SubCell"/>
</dbReference>
<dbReference type="Pfam" id="PF00308">
    <property type="entry name" value="Bac_DnaA"/>
    <property type="match status" value="1"/>
</dbReference>
<dbReference type="InterPro" id="IPR027417">
    <property type="entry name" value="P-loop_NTPase"/>
</dbReference>
<evidence type="ECO:0000259" key="13">
    <source>
        <dbReference type="SMART" id="SM00382"/>
    </source>
</evidence>
<dbReference type="SMART" id="SM00382">
    <property type="entry name" value="AAA"/>
    <property type="match status" value="1"/>
</dbReference>
<dbReference type="InterPro" id="IPR001957">
    <property type="entry name" value="Chromosome_initiator_DnaA"/>
</dbReference>
<dbReference type="Gene3D" id="3.40.50.300">
    <property type="entry name" value="P-loop containing nucleotide triphosphate hydrolases"/>
    <property type="match status" value="1"/>
</dbReference>
<reference evidence="15" key="1">
    <citation type="submission" date="2009-09" db="EMBL/GenBank/DDBJ databases">
        <authorList>
            <person name="Weinstock G."/>
            <person name="Sodergren E."/>
            <person name="Clifton S."/>
            <person name="Fulton L."/>
            <person name="Fulton B."/>
            <person name="Courtney L."/>
            <person name="Fronick C."/>
            <person name="Harrison M."/>
            <person name="Strong C."/>
            <person name="Farmer C."/>
            <person name="Delahaunty K."/>
            <person name="Markovic C."/>
            <person name="Hall O."/>
            <person name="Minx P."/>
            <person name="Tomlinson C."/>
            <person name="Mitreva M."/>
            <person name="Nelson J."/>
            <person name="Hou S."/>
            <person name="Wollam A."/>
            <person name="Pepin K.H."/>
            <person name="Johnson M."/>
            <person name="Bhonagiri V."/>
            <person name="Nash W.E."/>
            <person name="Warren W."/>
            <person name="Chinwalla A."/>
            <person name="Mardis E.R."/>
            <person name="Wilson R.K."/>
        </authorList>
    </citation>
    <scope>NUCLEOTIDE SEQUENCE [LARGE SCALE GENOMIC DNA]</scope>
    <source>
        <strain evidence="15">DSM 15470</strain>
    </source>
</reference>
<dbReference type="InterPro" id="IPR020591">
    <property type="entry name" value="Chromosome_initiator_DnaA-like"/>
</dbReference>
<name>C9LP67_9FIRM</name>
<evidence type="ECO:0000256" key="5">
    <source>
        <dbReference type="ARBA" id="ARBA00022840"/>
    </source>
</evidence>
<feature type="domain" description="AAA+ ATPase" evidence="13">
    <location>
        <begin position="235"/>
        <end position="369"/>
    </location>
</feature>
<evidence type="ECO:0000256" key="12">
    <source>
        <dbReference type="SAM" id="MobiDB-lite"/>
    </source>
</evidence>
<dbReference type="Proteomes" id="UP000004736">
    <property type="component" value="Unassembled WGS sequence"/>
</dbReference>
<feature type="binding site" evidence="8">
    <location>
        <position position="246"/>
    </location>
    <ligand>
        <name>ATP</name>
        <dbReference type="ChEBI" id="CHEBI:30616"/>
    </ligand>
</feature>
<keyword evidence="6 8" id="KW-0446">Lipid-binding</keyword>
<feature type="binding site" evidence="8">
    <location>
        <position position="249"/>
    </location>
    <ligand>
        <name>ATP</name>
        <dbReference type="ChEBI" id="CHEBI:30616"/>
    </ligand>
</feature>
<feature type="region of interest" description="Domain I, interacts with DnaA modulators" evidence="8">
    <location>
        <begin position="1"/>
        <end position="131"/>
    </location>
</feature>
<dbReference type="Gene3D" id="1.10.8.60">
    <property type="match status" value="1"/>
</dbReference>
<evidence type="ECO:0000256" key="8">
    <source>
        <dbReference type="HAMAP-Rule" id="MF_00377"/>
    </source>
</evidence>
<dbReference type="GO" id="GO:0003688">
    <property type="term" value="F:DNA replication origin binding"/>
    <property type="evidence" value="ECO:0007669"/>
    <property type="project" value="UniProtKB-UniRule"/>
</dbReference>
<dbReference type="InterPro" id="IPR013159">
    <property type="entry name" value="DnaA_C"/>
</dbReference>
<feature type="domain" description="Chromosomal replication initiator DnaA C-terminal" evidence="14">
    <location>
        <begin position="448"/>
        <end position="516"/>
    </location>
</feature>
<dbReference type="STRING" id="592028.GCWU000321_01344"/>
<evidence type="ECO:0000256" key="7">
    <source>
        <dbReference type="ARBA" id="ARBA00023125"/>
    </source>
</evidence>
<dbReference type="HAMAP" id="MF_00377">
    <property type="entry name" value="DnaA_bact"/>
    <property type="match status" value="1"/>
</dbReference>
<evidence type="ECO:0000313" key="16">
    <source>
        <dbReference type="Proteomes" id="UP000004736"/>
    </source>
</evidence>
<keyword evidence="5 8" id="KW-0067">ATP-binding</keyword>
<dbReference type="PRINTS" id="PR00051">
    <property type="entry name" value="DNAA"/>
</dbReference>
<comment type="subunit">
    <text evidence="8">Oligomerizes as a right-handed, spiral filament on DNA at oriC.</text>
</comment>
<dbReference type="GO" id="GO:0008289">
    <property type="term" value="F:lipid binding"/>
    <property type="evidence" value="ECO:0007669"/>
    <property type="project" value="UniProtKB-KW"/>
</dbReference>
<keyword evidence="2 8" id="KW-0963">Cytoplasm</keyword>
<organism evidence="15 16">
    <name type="scientific">Dialister invisus DSM 15470</name>
    <dbReference type="NCBI Taxonomy" id="592028"/>
    <lineage>
        <taxon>Bacteria</taxon>
        <taxon>Bacillati</taxon>
        <taxon>Bacillota</taxon>
        <taxon>Negativicutes</taxon>
        <taxon>Veillonellales</taxon>
        <taxon>Veillonellaceae</taxon>
        <taxon>Dialister</taxon>
    </lineage>
</organism>
<dbReference type="SUPFAM" id="SSF52540">
    <property type="entry name" value="P-loop containing nucleoside triphosphate hydrolases"/>
    <property type="match status" value="1"/>
</dbReference>
<dbReference type="InterPro" id="IPR013317">
    <property type="entry name" value="DnaA_dom"/>
</dbReference>
<comment type="caution">
    <text evidence="15">The sequence shown here is derived from an EMBL/GenBank/DDBJ whole genome shotgun (WGS) entry which is preliminary data.</text>
</comment>
<dbReference type="GO" id="GO:0006270">
    <property type="term" value="P:DNA replication initiation"/>
    <property type="evidence" value="ECO:0007669"/>
    <property type="project" value="UniProtKB-UniRule"/>
</dbReference>
<proteinExistence type="inferred from homology"/>
<dbReference type="CDD" id="cd00009">
    <property type="entry name" value="AAA"/>
    <property type="match status" value="1"/>
</dbReference>
<evidence type="ECO:0000256" key="1">
    <source>
        <dbReference type="ARBA" id="ARBA00006583"/>
    </source>
</evidence>
<dbReference type="GO" id="GO:0005524">
    <property type="term" value="F:ATP binding"/>
    <property type="evidence" value="ECO:0007669"/>
    <property type="project" value="UniProtKB-UniRule"/>
</dbReference>
<dbReference type="NCBIfam" id="TIGR00362">
    <property type="entry name" value="DnaA"/>
    <property type="match status" value="1"/>
</dbReference>
<feature type="binding site" evidence="8">
    <location>
        <position position="248"/>
    </location>
    <ligand>
        <name>ATP</name>
        <dbReference type="ChEBI" id="CHEBI:30616"/>
    </ligand>
</feature>
<feature type="region of interest" description="Domain IV, binds dsDNA" evidence="8">
    <location>
        <begin position="420"/>
        <end position="541"/>
    </location>
</feature>
<gene>
    <name evidence="8 15" type="primary">dnaA</name>
    <name evidence="15" type="ORF">GCWU000321_01344</name>
</gene>
<comment type="function">
    <text evidence="8 10">Plays an essential role in the initiation and regulation of chromosomal replication. ATP-DnaA binds to the origin of replication (oriC) to initiate formation of the DNA replication initiation complex once per cell cycle. Binds the DnaA box (a 9 base pair repeat at the origin) and separates the double-stranded (ds)DNA. Forms a right-handed helical filament on oriC DNA; dsDNA binds to the exterior of the filament while single-stranded (ss)DNA is stabiized in the filament's interior. The ATP-DnaA-oriC complex binds and stabilizes one strand of the AT-rich DNA unwinding element (DUE), permitting loading of DNA polymerase. After initiation quickly degrades to an ADP-DnaA complex that is not apt for DNA replication. Binds acidic phospholipids.</text>
</comment>
<comment type="similarity">
    <text evidence="1 8 11">Belongs to the DnaA family.</text>
</comment>
<dbReference type="OrthoDB" id="9807019at2"/>
<evidence type="ECO:0000256" key="10">
    <source>
        <dbReference type="RuleBase" id="RU000577"/>
    </source>
</evidence>
<dbReference type="InterPro" id="IPR010921">
    <property type="entry name" value="Trp_repressor/repl_initiator"/>
</dbReference>
<evidence type="ECO:0000256" key="6">
    <source>
        <dbReference type="ARBA" id="ARBA00023121"/>
    </source>
</evidence>
<dbReference type="AlphaFoldDB" id="C9LP67"/>
<dbReference type="PANTHER" id="PTHR30050:SF2">
    <property type="entry name" value="CHROMOSOMAL REPLICATION INITIATOR PROTEIN DNAA"/>
    <property type="match status" value="1"/>
</dbReference>
<dbReference type="Pfam" id="PF08299">
    <property type="entry name" value="Bac_DnaA_C"/>
    <property type="match status" value="1"/>
</dbReference>
<keyword evidence="3 8" id="KW-0235">DNA replication</keyword>
<keyword evidence="7 8" id="KW-0238">DNA-binding</keyword>
<comment type="subcellular location">
    <subcellularLocation>
        <location evidence="8">Cytoplasm</location>
    </subcellularLocation>
</comment>
<evidence type="ECO:0000259" key="14">
    <source>
        <dbReference type="SMART" id="SM00760"/>
    </source>
</evidence>
<evidence type="ECO:0000256" key="11">
    <source>
        <dbReference type="RuleBase" id="RU004227"/>
    </source>
</evidence>
<dbReference type="GO" id="GO:0005886">
    <property type="term" value="C:plasma membrane"/>
    <property type="evidence" value="ECO:0007669"/>
    <property type="project" value="TreeGrafter"/>
</dbReference>
<dbReference type="InterPro" id="IPR003593">
    <property type="entry name" value="AAA+_ATPase"/>
</dbReference>
<evidence type="ECO:0000256" key="4">
    <source>
        <dbReference type="ARBA" id="ARBA00022741"/>
    </source>
</evidence>